<dbReference type="GO" id="GO:0006874">
    <property type="term" value="P:intracellular calcium ion homeostasis"/>
    <property type="evidence" value="ECO:0007669"/>
    <property type="project" value="UniProtKB-ARBA"/>
</dbReference>
<evidence type="ECO:0000256" key="9">
    <source>
        <dbReference type="ARBA" id="ARBA00022840"/>
    </source>
</evidence>
<dbReference type="GO" id="GO:0005886">
    <property type="term" value="C:plasma membrane"/>
    <property type="evidence" value="ECO:0007669"/>
    <property type="project" value="TreeGrafter"/>
</dbReference>
<feature type="transmembrane region" description="Helical" evidence="18">
    <location>
        <begin position="1052"/>
        <end position="1077"/>
    </location>
</feature>
<evidence type="ECO:0000256" key="8">
    <source>
        <dbReference type="ARBA" id="ARBA00022837"/>
    </source>
</evidence>
<comment type="similarity">
    <text evidence="15 18">Belongs to the cation transport ATPase (P-type) (TC 3.A.3) family.</text>
</comment>
<dbReference type="CDD" id="cd02081">
    <property type="entry name" value="P-type_ATPase_Ca_PMCA-like"/>
    <property type="match status" value="1"/>
</dbReference>
<dbReference type="EMBL" id="SWKV01000060">
    <property type="protein sequence ID" value="KAF3035229.1"/>
    <property type="molecule type" value="Genomic_DNA"/>
</dbReference>
<dbReference type="SMART" id="SM00831">
    <property type="entry name" value="Cation_ATPase_N"/>
    <property type="match status" value="1"/>
</dbReference>
<evidence type="ECO:0000256" key="7">
    <source>
        <dbReference type="ARBA" id="ARBA00022741"/>
    </source>
</evidence>
<keyword evidence="10" id="KW-0460">Magnesium</keyword>
<evidence type="ECO:0000256" key="6">
    <source>
        <dbReference type="ARBA" id="ARBA00022723"/>
    </source>
</evidence>
<feature type="transmembrane region" description="Helical" evidence="18">
    <location>
        <begin position="480"/>
        <end position="501"/>
    </location>
</feature>
<sequence length="1393" mass="150223">MVEHDTANAVPRRARAPTITIDTSAAGGNSTGDSVPLGQVDNTNSSMDNNVSPELRSAGSFESNASRPISPHNISSPTQKWNNGGNLLSVPGAHSRGNSMDSTGDNGESNSSGTYVPSSQGETLKGEMGPTEVLNDKDALKPDPGTEADFEVENNKFAFSPGQLAKLYNPKSLGAFHALGGLDGLEKGLRTDRKAGLSVDEQQLDGTVTFEEATMPGQTQAPPKSMANGAGPNDTSKAEGPNAFADRIRVFSNNRLPEKKPKSIFQLAWMAYNDKVLLLLTAAAVISLALGLYQTFGVSHAEGEPKVEWVEGVAIIVAIAIVVVVGAANDWQKERQFVKLNKKKDDRQIKVIRSGRTQQVLVYDILVGDVVNLEPGDMIPVDGILIQGHGIKCDESSATGESDLLKKTPGDEAFRAIEKHENLKKIDPFILSGAKVSEGVGQFLVTATGVNSSYGKTLMSLREESEVTPLQSKLNVLATYIAKLGSAAALLLFVVLFIEFLVHLRGSTATPSEKGQNFLDILIVAITVIVVAVPEGLPLAVTLALAFATTRMLKDNNLVRLLRSCETMGNATTICSDKTGTLTQNKMTVVAGSLGTALRFGDHKLKASSHDSAPIDDGTKGKDVESPVEGPNDVSASEFAATISKDVKELLEQSIVQNTTAFEGEAGGADAFIGSKTETALLGFARDHLGMGNLAEERSNANIVQVVPFDSAIKCSAAVAKLADGQYRMYVKGASEILLGKCDRIVTDASKELIAGSMTGDNREALEHVITAYASRSLRTIGLVYRDFESWPPRESKASEDDPSQAVFTDVFQKMTFLAVVGIQDPLRDSVKEAVKDCQHAGVYVRMVTGDNVLTAKAIAEDCGILVPGGVVMEGPTFRKLSKKDMDAVIPKLCVLARSSPEDKRRLVKRLKELGETVAVTGDGTNDAPALKTADVGFSMGIAGTEVAKEASAIILMDDNFASIVKALLWGRAVNDAVKKFLQFQITVNITAVMLTFVSAVSSSDQESVLTAVQLLWVNLIMDTFAALALATDPPTRSLLNRKPDPKSAPLITLRMWKMIIGQAIYQLVVTFILYFAGESILSYESEREKEQMPTLVFNTFVWMQIFNALNNRRLDNHFNVFEGITHNWFFIAILLIMIGGQTMIVFVGGVAFSVTRLNGPQWGYSIVLGFLSLPVGMIIRLIPDELIRRCIPDFFRRKRNPEVVVTDDDFEWNQGLLEIRDELAFIRKFRGGRLSNIKYNVTHPKEIFTRSRTSFSHPSTPNNGAAEPEGSPAPTPSSRRRTRSRSNSAFGPAAVMAGIVAGSVGGWSPIGKDAGDAGSLKFSRSMNKDDLEAQQGIEVHPQTKSSDPILAPDAHEYRDPPSQNTETTPNFAIGPFAGDPKLNDSKKDDVKP</sequence>
<dbReference type="PANTHER" id="PTHR24093:SF369">
    <property type="entry name" value="CALCIUM-TRANSPORTING ATPASE"/>
    <property type="match status" value="1"/>
</dbReference>
<dbReference type="InterPro" id="IPR023299">
    <property type="entry name" value="ATPase_P-typ_cyto_dom_N"/>
</dbReference>
<evidence type="ECO:0000256" key="15">
    <source>
        <dbReference type="ARBA" id="ARBA00038148"/>
    </source>
</evidence>
<feature type="transmembrane region" description="Helical" evidence="18">
    <location>
        <begin position="1290"/>
        <end position="1311"/>
    </location>
</feature>
<evidence type="ECO:0000256" key="10">
    <source>
        <dbReference type="ARBA" id="ARBA00022842"/>
    </source>
</evidence>
<feature type="transmembrane region" description="Helical" evidence="18">
    <location>
        <begin position="981"/>
        <end position="1002"/>
    </location>
</feature>
<dbReference type="OrthoDB" id="3352408at2759"/>
<feature type="region of interest" description="Disordered" evidence="19">
    <location>
        <begin position="1334"/>
        <end position="1393"/>
    </location>
</feature>
<dbReference type="InterPro" id="IPR004014">
    <property type="entry name" value="ATPase_P-typ_cation-transptr_N"/>
</dbReference>
<dbReference type="InterPro" id="IPR059000">
    <property type="entry name" value="ATPase_P-type_domA"/>
</dbReference>
<comment type="caution">
    <text evidence="18">Lacks conserved residue(s) required for the propagation of feature annotation.</text>
</comment>
<keyword evidence="11" id="KW-1278">Translocase</keyword>
<feature type="transmembrane region" description="Helical" evidence="18">
    <location>
        <begin position="521"/>
        <end position="548"/>
    </location>
</feature>
<feature type="compositionally biased region" description="Polar residues" evidence="19">
    <location>
        <begin position="40"/>
        <end position="52"/>
    </location>
</feature>
<evidence type="ECO:0000256" key="19">
    <source>
        <dbReference type="SAM" id="MobiDB-lite"/>
    </source>
</evidence>
<feature type="region of interest" description="Disordered" evidence="19">
    <location>
        <begin position="1"/>
        <end position="130"/>
    </location>
</feature>
<dbReference type="EC" id="7.2.2.10" evidence="18"/>
<evidence type="ECO:0000256" key="14">
    <source>
        <dbReference type="ARBA" id="ARBA00023136"/>
    </source>
</evidence>
<dbReference type="NCBIfam" id="TIGR01494">
    <property type="entry name" value="ATPase_P-type"/>
    <property type="match status" value="2"/>
</dbReference>
<dbReference type="SFLD" id="SFLDG00002">
    <property type="entry name" value="C1.7:_P-type_atpase_like"/>
    <property type="match status" value="1"/>
</dbReference>
<dbReference type="SUPFAM" id="SSF81665">
    <property type="entry name" value="Calcium ATPase, transmembrane domain M"/>
    <property type="match status" value="1"/>
</dbReference>
<dbReference type="InterPro" id="IPR001757">
    <property type="entry name" value="P_typ_ATPase"/>
</dbReference>
<dbReference type="PRINTS" id="PR00119">
    <property type="entry name" value="CATATPASE"/>
</dbReference>
<comment type="subcellular location">
    <subcellularLocation>
        <location evidence="18">Membrane</location>
        <topology evidence="18">Multi-pass membrane protein</topology>
    </subcellularLocation>
    <subcellularLocation>
        <location evidence="1">Vacuole membrane</location>
        <topology evidence="1">Multi-pass membrane protein</topology>
    </subcellularLocation>
</comment>
<keyword evidence="4 18" id="KW-0109">Calcium transport</keyword>
<evidence type="ECO:0000256" key="11">
    <source>
        <dbReference type="ARBA" id="ARBA00022967"/>
    </source>
</evidence>
<dbReference type="InterPro" id="IPR006408">
    <property type="entry name" value="P-type_ATPase_IIB"/>
</dbReference>
<reference evidence="21" key="1">
    <citation type="submission" date="2019-04" db="EMBL/GenBank/DDBJ databases">
        <title>Sequencing of skin fungus with MAO and IRED activity.</title>
        <authorList>
            <person name="Marsaioli A.J."/>
            <person name="Bonatto J.M.C."/>
            <person name="Reis Junior O."/>
        </authorList>
    </citation>
    <scope>NUCLEOTIDE SEQUENCE</scope>
    <source>
        <strain evidence="21">28M1</strain>
    </source>
</reference>
<dbReference type="GO" id="GO:0005524">
    <property type="term" value="F:ATP binding"/>
    <property type="evidence" value="ECO:0007669"/>
    <property type="project" value="UniProtKB-KW"/>
</dbReference>
<dbReference type="NCBIfam" id="TIGR01517">
    <property type="entry name" value="ATPase-IIB_Ca"/>
    <property type="match status" value="1"/>
</dbReference>
<dbReference type="Gene3D" id="1.20.1110.10">
    <property type="entry name" value="Calcium-transporting ATPase, transmembrane domain"/>
    <property type="match status" value="1"/>
</dbReference>
<dbReference type="InterPro" id="IPR018303">
    <property type="entry name" value="ATPase_P-typ_P_site"/>
</dbReference>
<feature type="compositionally biased region" description="Polar residues" evidence="19">
    <location>
        <begin position="1251"/>
        <end position="1264"/>
    </location>
</feature>
<dbReference type="InterPro" id="IPR023214">
    <property type="entry name" value="HAD_sf"/>
</dbReference>
<evidence type="ECO:0000256" key="3">
    <source>
        <dbReference type="ARBA" id="ARBA00022554"/>
    </source>
</evidence>
<dbReference type="Pfam" id="PF00122">
    <property type="entry name" value="E1-E2_ATPase"/>
    <property type="match status" value="1"/>
</dbReference>
<dbReference type="SFLD" id="SFLDS00003">
    <property type="entry name" value="Haloacid_Dehalogenase"/>
    <property type="match status" value="1"/>
</dbReference>
<comment type="function">
    <text evidence="17">This magnesium-dependent enzyme catalyzes the hydrolysis of ATP coupled with the transport of calcium. Transports the calcium to the vacuole and participates in the control of the cytosolic free calcium.</text>
</comment>
<feature type="transmembrane region" description="Helical" evidence="18">
    <location>
        <begin position="313"/>
        <end position="331"/>
    </location>
</feature>
<dbReference type="SUPFAM" id="SSF81660">
    <property type="entry name" value="Metal cation-transporting ATPase, ATP-binding domain N"/>
    <property type="match status" value="1"/>
</dbReference>
<keyword evidence="3" id="KW-0926">Vacuole</keyword>
<evidence type="ECO:0000256" key="4">
    <source>
        <dbReference type="ARBA" id="ARBA00022568"/>
    </source>
</evidence>
<feature type="compositionally biased region" description="Basic and acidic residues" evidence="19">
    <location>
        <begin position="1382"/>
        <end position="1393"/>
    </location>
</feature>
<dbReference type="PANTHER" id="PTHR24093">
    <property type="entry name" value="CATION TRANSPORTING ATPASE"/>
    <property type="match status" value="1"/>
</dbReference>
<dbReference type="Gene3D" id="3.40.50.1000">
    <property type="entry name" value="HAD superfamily/HAD-like"/>
    <property type="match status" value="1"/>
</dbReference>
<gene>
    <name evidence="21" type="ORF">E8E12_004669</name>
</gene>
<dbReference type="GO" id="GO:0005388">
    <property type="term" value="F:P-type calcium transporter activity"/>
    <property type="evidence" value="ECO:0007669"/>
    <property type="project" value="UniProtKB-EC"/>
</dbReference>
<dbReference type="FunFam" id="3.40.50.1000:FF:000018">
    <property type="entry name" value="Calcium-transporting ATPase"/>
    <property type="match status" value="1"/>
</dbReference>
<feature type="transmembrane region" description="Helical" evidence="18">
    <location>
        <begin position="1008"/>
        <end position="1031"/>
    </location>
</feature>
<dbReference type="Pfam" id="PF13246">
    <property type="entry name" value="Cation_ATPase"/>
    <property type="match status" value="1"/>
</dbReference>
<dbReference type="GO" id="GO:0005774">
    <property type="term" value="C:vacuolar membrane"/>
    <property type="evidence" value="ECO:0007669"/>
    <property type="project" value="UniProtKB-SubCell"/>
</dbReference>
<dbReference type="Gene3D" id="2.70.150.10">
    <property type="entry name" value="Calcium-transporting ATPase, cytoplasmic transduction domain A"/>
    <property type="match status" value="1"/>
</dbReference>
<evidence type="ECO:0000256" key="2">
    <source>
        <dbReference type="ARBA" id="ARBA00022448"/>
    </source>
</evidence>
<dbReference type="InterPro" id="IPR008250">
    <property type="entry name" value="ATPase_P-typ_transduc_dom_A_sf"/>
</dbReference>
<feature type="region of interest" description="Disordered" evidence="19">
    <location>
        <begin position="213"/>
        <end position="240"/>
    </location>
</feature>
<feature type="compositionally biased region" description="Polar residues" evidence="19">
    <location>
        <begin position="96"/>
        <end position="122"/>
    </location>
</feature>
<dbReference type="SUPFAM" id="SSF56784">
    <property type="entry name" value="HAD-like"/>
    <property type="match status" value="1"/>
</dbReference>
<dbReference type="SFLD" id="SFLDF00027">
    <property type="entry name" value="p-type_atpase"/>
    <property type="match status" value="1"/>
</dbReference>
<keyword evidence="14 18" id="KW-0472">Membrane</keyword>
<dbReference type="Proteomes" id="UP000758155">
    <property type="component" value="Unassembled WGS sequence"/>
</dbReference>
<dbReference type="FunFam" id="2.70.150.10:FF:000028">
    <property type="entry name" value="Calcium-transporting ATPase"/>
    <property type="match status" value="1"/>
</dbReference>
<feature type="transmembrane region" description="Helical" evidence="18">
    <location>
        <begin position="1163"/>
        <end position="1183"/>
    </location>
</feature>
<organism evidence="21 22">
    <name type="scientific">Didymella heteroderae</name>
    <dbReference type="NCBI Taxonomy" id="1769908"/>
    <lineage>
        <taxon>Eukaryota</taxon>
        <taxon>Fungi</taxon>
        <taxon>Dikarya</taxon>
        <taxon>Ascomycota</taxon>
        <taxon>Pezizomycotina</taxon>
        <taxon>Dothideomycetes</taxon>
        <taxon>Pleosporomycetidae</taxon>
        <taxon>Pleosporales</taxon>
        <taxon>Pleosporineae</taxon>
        <taxon>Didymellaceae</taxon>
        <taxon>Didymella</taxon>
    </lineage>
</organism>
<feature type="compositionally biased region" description="Polar residues" evidence="19">
    <location>
        <begin position="1362"/>
        <end position="1371"/>
    </location>
</feature>
<dbReference type="PRINTS" id="PR00121">
    <property type="entry name" value="NAKATPASE"/>
</dbReference>
<dbReference type="Gene3D" id="3.40.1110.10">
    <property type="entry name" value="Calcium-transporting ATPase, cytoplasmic domain N"/>
    <property type="match status" value="1"/>
</dbReference>
<feature type="compositionally biased region" description="Polar residues" evidence="19">
    <location>
        <begin position="60"/>
        <end position="86"/>
    </location>
</feature>
<dbReference type="PROSITE" id="PS00154">
    <property type="entry name" value="ATPASE_E1_E2"/>
    <property type="match status" value="1"/>
</dbReference>
<dbReference type="InterPro" id="IPR006068">
    <property type="entry name" value="ATPase_P-typ_cation-transptr_C"/>
</dbReference>
<keyword evidence="7 18" id="KW-0547">Nucleotide-binding</keyword>
<dbReference type="InterPro" id="IPR044492">
    <property type="entry name" value="P_typ_ATPase_HD_dom"/>
</dbReference>
<evidence type="ECO:0000256" key="18">
    <source>
        <dbReference type="RuleBase" id="RU361146"/>
    </source>
</evidence>
<keyword evidence="13 18" id="KW-0406">Ion transport</keyword>
<dbReference type="InterPro" id="IPR023298">
    <property type="entry name" value="ATPase_P-typ_TM_dom_sf"/>
</dbReference>
<dbReference type="Pfam" id="PF08282">
    <property type="entry name" value="Hydrolase_3"/>
    <property type="match status" value="1"/>
</dbReference>
<keyword evidence="8 18" id="KW-0106">Calcium</keyword>
<proteinExistence type="inferred from homology"/>
<evidence type="ECO:0000259" key="20">
    <source>
        <dbReference type="SMART" id="SM00831"/>
    </source>
</evidence>
<dbReference type="Pfam" id="PF00689">
    <property type="entry name" value="Cation_ATPase_C"/>
    <property type="match status" value="1"/>
</dbReference>
<evidence type="ECO:0000256" key="5">
    <source>
        <dbReference type="ARBA" id="ARBA00022692"/>
    </source>
</evidence>
<keyword evidence="12 18" id="KW-1133">Transmembrane helix</keyword>
<evidence type="ECO:0000256" key="17">
    <source>
        <dbReference type="ARBA" id="ARBA00059328"/>
    </source>
</evidence>
<evidence type="ECO:0000256" key="12">
    <source>
        <dbReference type="ARBA" id="ARBA00022989"/>
    </source>
</evidence>
<keyword evidence="6" id="KW-0479">Metal-binding</keyword>
<dbReference type="Pfam" id="PF00690">
    <property type="entry name" value="Cation_ATPase_N"/>
    <property type="match status" value="1"/>
</dbReference>
<evidence type="ECO:0000313" key="21">
    <source>
        <dbReference type="EMBL" id="KAF3035229.1"/>
    </source>
</evidence>
<evidence type="ECO:0000256" key="16">
    <source>
        <dbReference type="ARBA" id="ARBA00048694"/>
    </source>
</evidence>
<keyword evidence="2 18" id="KW-0813">Transport</keyword>
<feature type="region of interest" description="Disordered" evidence="19">
    <location>
        <begin position="607"/>
        <end position="633"/>
    </location>
</feature>
<feature type="transmembrane region" description="Helical" evidence="18">
    <location>
        <begin position="1092"/>
        <end position="1110"/>
    </location>
</feature>
<comment type="caution">
    <text evidence="21">The sequence shown here is derived from an EMBL/GenBank/DDBJ whole genome shotgun (WGS) entry which is preliminary data.</text>
</comment>
<evidence type="ECO:0000256" key="1">
    <source>
        <dbReference type="ARBA" id="ARBA00004128"/>
    </source>
</evidence>
<feature type="transmembrane region" description="Helical" evidence="18">
    <location>
        <begin position="276"/>
        <end position="293"/>
    </location>
</feature>
<evidence type="ECO:0000313" key="22">
    <source>
        <dbReference type="Proteomes" id="UP000758155"/>
    </source>
</evidence>
<dbReference type="GO" id="GO:0016887">
    <property type="term" value="F:ATP hydrolysis activity"/>
    <property type="evidence" value="ECO:0007669"/>
    <property type="project" value="InterPro"/>
</dbReference>
<dbReference type="FunFam" id="3.40.1110.10:FF:000031">
    <property type="entry name" value="Calcium-transporting ATPase"/>
    <property type="match status" value="1"/>
</dbReference>
<comment type="function">
    <text evidence="18">Catalyzes the hydrolysis of ATP coupled with the transport of calcium.</text>
</comment>
<dbReference type="GO" id="GO:0046872">
    <property type="term" value="F:metal ion binding"/>
    <property type="evidence" value="ECO:0007669"/>
    <property type="project" value="UniProtKB-KW"/>
</dbReference>
<feature type="compositionally biased region" description="Polar residues" evidence="19">
    <location>
        <begin position="20"/>
        <end position="33"/>
    </location>
</feature>
<feature type="domain" description="Cation-transporting P-type ATPase N-terminal" evidence="20">
    <location>
        <begin position="175"/>
        <end position="292"/>
    </location>
</feature>
<dbReference type="FunFam" id="1.20.1110.10:FF:000039">
    <property type="entry name" value="Calcium-transporting ATPase"/>
    <property type="match status" value="1"/>
</dbReference>
<evidence type="ECO:0000256" key="13">
    <source>
        <dbReference type="ARBA" id="ARBA00023065"/>
    </source>
</evidence>
<keyword evidence="9 18" id="KW-0067">ATP-binding</keyword>
<feature type="region of interest" description="Disordered" evidence="19">
    <location>
        <begin position="1251"/>
        <end position="1291"/>
    </location>
</feature>
<protein>
    <recommendedName>
        <fullName evidence="18">Calcium-transporting ATPase</fullName>
        <ecNumber evidence="18">7.2.2.10</ecNumber>
    </recommendedName>
</protein>
<comment type="catalytic activity">
    <reaction evidence="16 18">
        <text>Ca(2+)(in) + ATP + H2O = Ca(2+)(out) + ADP + phosphate + H(+)</text>
        <dbReference type="Rhea" id="RHEA:18105"/>
        <dbReference type="ChEBI" id="CHEBI:15377"/>
        <dbReference type="ChEBI" id="CHEBI:15378"/>
        <dbReference type="ChEBI" id="CHEBI:29108"/>
        <dbReference type="ChEBI" id="CHEBI:30616"/>
        <dbReference type="ChEBI" id="CHEBI:43474"/>
        <dbReference type="ChEBI" id="CHEBI:456216"/>
        <dbReference type="EC" id="7.2.2.10"/>
    </reaction>
</comment>
<name>A0A9P4WL48_9PLEO</name>
<keyword evidence="22" id="KW-1185">Reference proteome</keyword>
<dbReference type="InterPro" id="IPR036412">
    <property type="entry name" value="HAD-like_sf"/>
</dbReference>
<keyword evidence="5 18" id="KW-0812">Transmembrane</keyword>
<dbReference type="SUPFAM" id="SSF81653">
    <property type="entry name" value="Calcium ATPase, transduction domain A"/>
    <property type="match status" value="1"/>
</dbReference>
<accession>A0A9P4WL48</accession>
<feature type="transmembrane region" description="Helical" evidence="18">
    <location>
        <begin position="1130"/>
        <end position="1151"/>
    </location>
</feature>